<dbReference type="EMBL" id="CP000789">
    <property type="protein sequence ID" value="ABU70386.1"/>
    <property type="molecule type" value="Genomic_DNA"/>
</dbReference>
<accession>A7MV91</accession>
<dbReference type="PATRIC" id="fig|338187.36.peg.1333"/>
<feature type="transmembrane region" description="Helical" evidence="1">
    <location>
        <begin position="137"/>
        <end position="165"/>
    </location>
</feature>
<feature type="transmembrane region" description="Helical" evidence="1">
    <location>
        <begin position="223"/>
        <end position="242"/>
    </location>
</feature>
<dbReference type="Proteomes" id="UP000008152">
    <property type="component" value="Chromosome I"/>
</dbReference>
<dbReference type="KEGG" id="vha:VIBHAR_01410"/>
<evidence type="ECO:0000313" key="3">
    <source>
        <dbReference type="Proteomes" id="UP000008152"/>
    </source>
</evidence>
<evidence type="ECO:0000256" key="1">
    <source>
        <dbReference type="SAM" id="Phobius"/>
    </source>
</evidence>
<dbReference type="AlphaFoldDB" id="A7MV91"/>
<name>A7MV91_VIBC1</name>
<evidence type="ECO:0000313" key="2">
    <source>
        <dbReference type="EMBL" id="ABU70386.1"/>
    </source>
</evidence>
<feature type="transmembrane region" description="Helical" evidence="1">
    <location>
        <begin position="51"/>
        <end position="72"/>
    </location>
</feature>
<reference evidence="2 3" key="1">
    <citation type="submission" date="2007-08" db="EMBL/GenBank/DDBJ databases">
        <authorList>
            <consortium name="The Vibrio harveyi Genome Sequencing Project"/>
            <person name="Bassler B."/>
            <person name="Clifton S.W."/>
            <person name="Fulton L."/>
            <person name="Delehaunty K."/>
            <person name="Fronick C."/>
            <person name="Harrison M."/>
            <person name="Markivic C."/>
            <person name="Fulton R."/>
            <person name="Tin-Wollam A.-M."/>
            <person name="Shah N."/>
            <person name="Pepin K."/>
            <person name="Nash W."/>
            <person name="Thiruvilangam P."/>
            <person name="Bhonagiri V."/>
            <person name="Waters C."/>
            <person name="Tu K.C."/>
            <person name="Irgon J."/>
            <person name="Wilson R.K."/>
        </authorList>
    </citation>
    <scope>NUCLEOTIDE SEQUENCE [LARGE SCALE GENOMIC DNA]</scope>
    <source>
        <strain evidence="3">ATCC BAA-1116 / BB120</strain>
    </source>
</reference>
<keyword evidence="1" id="KW-0472">Membrane</keyword>
<feature type="transmembrane region" description="Helical" evidence="1">
    <location>
        <begin position="248"/>
        <end position="271"/>
    </location>
</feature>
<protein>
    <submittedName>
        <fullName evidence="2">Uncharacterized protein</fullName>
    </submittedName>
</protein>
<keyword evidence="1" id="KW-1133">Transmembrane helix</keyword>
<sequence>MSFTFIFTRCLFLRRSLWLDTYKSKDIFMSDNSFSVAAICQEAVGMVRANLLAIVIACIPLIVVHTIFITQYQGALVQGSQEPDFSSVGAGFFVTTFLLYPLVAAMAVVRIHRIYLAHEYMHSALDVMRLSMRELRFIGWWILFGLSMMFTLALPIFIVTFLYAAEGGEASELTFTIITLLASIPGHWILSRWSLVLPATALDREPRSLDDAWRQSKPYNKQIFVLMGLIPLLVGAVNQFIFAEFNHILAFVVSGVIFGIFGAYQIALLSLSYRTILNIERAKFKGVPDSQSDAYEFRG</sequence>
<organism evidence="2 3">
    <name type="scientific">Vibrio campbellii (strain ATCC BAA-1116)</name>
    <dbReference type="NCBI Taxonomy" id="2902295"/>
    <lineage>
        <taxon>Bacteria</taxon>
        <taxon>Pseudomonadati</taxon>
        <taxon>Pseudomonadota</taxon>
        <taxon>Gammaproteobacteria</taxon>
        <taxon>Vibrionales</taxon>
        <taxon>Vibrionaceae</taxon>
        <taxon>Vibrio</taxon>
    </lineage>
</organism>
<keyword evidence="1" id="KW-0812">Transmembrane</keyword>
<feature type="transmembrane region" description="Helical" evidence="1">
    <location>
        <begin position="177"/>
        <end position="202"/>
    </location>
</feature>
<proteinExistence type="predicted"/>
<feature type="transmembrane region" description="Helical" evidence="1">
    <location>
        <begin position="92"/>
        <end position="116"/>
    </location>
</feature>
<gene>
    <name evidence="2" type="ordered locus">VIBHAR_01410</name>
</gene>